<evidence type="ECO:0000259" key="3">
    <source>
        <dbReference type="Pfam" id="PF00460"/>
    </source>
</evidence>
<keyword evidence="2" id="KW-0975">Bacterial flagellum</keyword>
<dbReference type="eggNOG" id="COG4786">
    <property type="taxonomic scope" value="Bacteria"/>
</dbReference>
<evidence type="ECO:0000259" key="4">
    <source>
        <dbReference type="Pfam" id="PF06429"/>
    </source>
</evidence>
<dbReference type="SUPFAM" id="SSF117143">
    <property type="entry name" value="Flagellar hook protein flgE"/>
    <property type="match status" value="1"/>
</dbReference>
<organism evidence="6 7">
    <name type="scientific">Clostridium cadaveris</name>
    <dbReference type="NCBI Taxonomy" id="1529"/>
    <lineage>
        <taxon>Bacteria</taxon>
        <taxon>Bacillati</taxon>
        <taxon>Bacillota</taxon>
        <taxon>Clostridia</taxon>
        <taxon>Eubacteriales</taxon>
        <taxon>Clostridiaceae</taxon>
        <taxon>Clostridium</taxon>
    </lineage>
</organism>
<sequence>MLRGMYSSISAMISLEANQKVITNNIANINTTGYKSETMMYKSFDELLLNNNEMYINGEGRTQVLGIMNPGVSIDEVVTNHTQGIIKSTENDSDFAINGKGFFTIRDNEGNIRYTRDGIFKVNSNGYLVNTSGYNVLGINQRTNNLEPIYVGNQKISMDNNNNLLLDSNAAYKFNIVDFENYVNLKKIGENLFQGNDAVPAKNYYIQNRAKETSNVDIIDVTTALMSNLRAFEANQKVVQIMDSTLSKIASEIGAVR</sequence>
<dbReference type="InterPro" id="IPR010930">
    <property type="entry name" value="Flg_bb/hook_C_dom"/>
</dbReference>
<keyword evidence="7" id="KW-1185">Reference proteome</keyword>
<keyword evidence="6" id="KW-0966">Cell projection</keyword>
<dbReference type="InterPro" id="IPR020013">
    <property type="entry name" value="Flagellar_FlgE/F/G"/>
</dbReference>
<dbReference type="Proteomes" id="UP000182135">
    <property type="component" value="Unassembled WGS sequence"/>
</dbReference>
<dbReference type="InterPro" id="IPR019776">
    <property type="entry name" value="Flagellar_basal_body_rod_CS"/>
</dbReference>
<dbReference type="AlphaFoldDB" id="A0A1I2M102"/>
<comment type="subcellular location">
    <subcellularLocation>
        <location evidence="2">Bacterial flagellum basal body</location>
    </subcellularLocation>
</comment>
<dbReference type="EMBL" id="FOOE01000012">
    <property type="protein sequence ID" value="SFF83187.1"/>
    <property type="molecule type" value="Genomic_DNA"/>
</dbReference>
<dbReference type="Pfam" id="PF22692">
    <property type="entry name" value="LlgE_F_G_D1"/>
    <property type="match status" value="1"/>
</dbReference>
<accession>A0A1I2M102</accession>
<evidence type="ECO:0000313" key="6">
    <source>
        <dbReference type="EMBL" id="SFF83187.1"/>
    </source>
</evidence>
<dbReference type="PANTHER" id="PTHR30435">
    <property type="entry name" value="FLAGELLAR PROTEIN"/>
    <property type="match status" value="1"/>
</dbReference>
<evidence type="ECO:0000256" key="2">
    <source>
        <dbReference type="RuleBase" id="RU362116"/>
    </source>
</evidence>
<dbReference type="PANTHER" id="PTHR30435:SF19">
    <property type="entry name" value="FLAGELLAR BASAL-BODY ROD PROTEIN FLGG"/>
    <property type="match status" value="1"/>
</dbReference>
<dbReference type="NCBIfam" id="TIGR03506">
    <property type="entry name" value="FlgEFG_subfam"/>
    <property type="match status" value="1"/>
</dbReference>
<dbReference type="PROSITE" id="PS00588">
    <property type="entry name" value="FLAGELLA_BB_ROD"/>
    <property type="match status" value="1"/>
</dbReference>
<dbReference type="Pfam" id="PF06429">
    <property type="entry name" value="Flg_bbr_C"/>
    <property type="match status" value="1"/>
</dbReference>
<dbReference type="InterPro" id="IPR001444">
    <property type="entry name" value="Flag_bb_rod_N"/>
</dbReference>
<dbReference type="OrthoDB" id="9800375at2"/>
<dbReference type="GO" id="GO:0009425">
    <property type="term" value="C:bacterial-type flagellum basal body"/>
    <property type="evidence" value="ECO:0007669"/>
    <property type="project" value="UniProtKB-SubCell"/>
</dbReference>
<name>A0A1I2M102_9CLOT</name>
<keyword evidence="6" id="KW-0282">Flagellum</keyword>
<evidence type="ECO:0000259" key="5">
    <source>
        <dbReference type="Pfam" id="PF22692"/>
    </source>
</evidence>
<feature type="domain" description="Flagellar basal body rod protein N-terminal" evidence="3">
    <location>
        <begin position="5"/>
        <end position="35"/>
    </location>
</feature>
<evidence type="ECO:0000256" key="1">
    <source>
        <dbReference type="ARBA" id="ARBA00009677"/>
    </source>
</evidence>
<reference evidence="6 7" key="1">
    <citation type="submission" date="2016-10" db="EMBL/GenBank/DDBJ databases">
        <authorList>
            <person name="de Groot N.N."/>
        </authorList>
    </citation>
    <scope>NUCLEOTIDE SEQUENCE [LARGE SCALE GENOMIC DNA]</scope>
    <source>
        <strain evidence="6 7">NLAE-zl-G419</strain>
    </source>
</reference>
<dbReference type="InterPro" id="IPR053967">
    <property type="entry name" value="LlgE_F_G-like_D1"/>
</dbReference>
<evidence type="ECO:0000313" key="7">
    <source>
        <dbReference type="Proteomes" id="UP000182135"/>
    </source>
</evidence>
<keyword evidence="6" id="KW-0969">Cilium</keyword>
<feature type="domain" description="Flagellar basal-body/hook protein C-terminal" evidence="4">
    <location>
        <begin position="212"/>
        <end position="251"/>
    </location>
</feature>
<feature type="domain" description="Flagellar hook protein FlgE/F/G-like D1" evidence="5">
    <location>
        <begin position="96"/>
        <end position="148"/>
    </location>
</feature>
<dbReference type="GO" id="GO:0071978">
    <property type="term" value="P:bacterial-type flagellum-dependent swarming motility"/>
    <property type="evidence" value="ECO:0007669"/>
    <property type="project" value="TreeGrafter"/>
</dbReference>
<dbReference type="RefSeq" id="WP_027639881.1">
    <property type="nucleotide sequence ID" value="NZ_FOOE01000012.1"/>
</dbReference>
<dbReference type="InterPro" id="IPR037925">
    <property type="entry name" value="FlgE/F/G-like"/>
</dbReference>
<comment type="similarity">
    <text evidence="1 2">Belongs to the flagella basal body rod proteins family.</text>
</comment>
<dbReference type="STRING" id="1529.SAMN04487885_1124"/>
<gene>
    <name evidence="6" type="ORF">SAMN04487885_1124</name>
</gene>
<protein>
    <submittedName>
        <fullName evidence="6">Flagellar basal-body rod protein FlgG</fullName>
    </submittedName>
</protein>
<proteinExistence type="inferred from homology"/>
<dbReference type="Pfam" id="PF00460">
    <property type="entry name" value="Flg_bb_rod"/>
    <property type="match status" value="1"/>
</dbReference>